<organism evidence="1 2">
    <name type="scientific">Deinococcus aetherius</name>
    <dbReference type="NCBI Taxonomy" id="200252"/>
    <lineage>
        <taxon>Bacteria</taxon>
        <taxon>Thermotogati</taxon>
        <taxon>Deinococcota</taxon>
        <taxon>Deinococci</taxon>
        <taxon>Deinococcales</taxon>
        <taxon>Deinococcaceae</taxon>
        <taxon>Deinococcus</taxon>
    </lineage>
</organism>
<gene>
    <name evidence="1" type="ORF">DAETH_48170</name>
</gene>
<dbReference type="Proteomes" id="UP001064971">
    <property type="component" value="Plasmid pDAETH-4"/>
</dbReference>
<sequence>MTVRVTLDFGTLDARADQALKATTARVGERTQALLRARVWTWPNVTERRNGELAGLTRNIIDEGTLAASQSEPRRMGTLNYRLTWDADHAAAVFLGAVFRKRAGSLPARNAPLAAIRSLNLPEEFAKAWRKG</sequence>
<accession>A0ABM8ALX7</accession>
<keyword evidence="2" id="KW-1185">Reference proteome</keyword>
<protein>
    <submittedName>
        <fullName evidence="1">Uncharacterized protein</fullName>
    </submittedName>
</protein>
<evidence type="ECO:0000313" key="2">
    <source>
        <dbReference type="Proteomes" id="UP001064971"/>
    </source>
</evidence>
<reference evidence="1" key="1">
    <citation type="submission" date="2022-07" db="EMBL/GenBank/DDBJ databases">
        <title>Complete Genome Sequence of the Radioresistant Bacterium Deinococcus aetherius ST0316, Isolated from the Air Dust collected in Lower Stratosphere above Japan.</title>
        <authorList>
            <person name="Satoh K."/>
            <person name="Hagiwara K."/>
            <person name="Katsumata K."/>
            <person name="Kubo A."/>
            <person name="Yokobori S."/>
            <person name="Yamagishi A."/>
            <person name="Oono Y."/>
            <person name="Narumi I."/>
        </authorList>
    </citation>
    <scope>NUCLEOTIDE SEQUENCE</scope>
    <source>
        <strain evidence="1">ST0316</strain>
        <plasmid evidence="1">pDAETH-4</plasmid>
    </source>
</reference>
<keyword evidence="1" id="KW-0614">Plasmid</keyword>
<dbReference type="RefSeq" id="WP_264778975.1">
    <property type="nucleotide sequence ID" value="NZ_AP026564.1"/>
</dbReference>
<dbReference type="EMBL" id="AP026564">
    <property type="protein sequence ID" value="BDP44848.1"/>
    <property type="molecule type" value="Genomic_DNA"/>
</dbReference>
<name>A0ABM8ALX7_9DEIO</name>
<proteinExistence type="predicted"/>
<geneLocation type="plasmid" evidence="1 2">
    <name>pDAETH-4</name>
</geneLocation>
<evidence type="ECO:0000313" key="1">
    <source>
        <dbReference type="EMBL" id="BDP44848.1"/>
    </source>
</evidence>